<proteinExistence type="predicted"/>
<dbReference type="RefSeq" id="WP_259408705.1">
    <property type="nucleotide sequence ID" value="NZ_JACJIJ010000002.1"/>
</dbReference>
<organism evidence="3 4">
    <name type="scientific">Streptomyces murinus</name>
    <dbReference type="NCBI Taxonomy" id="33900"/>
    <lineage>
        <taxon>Bacteria</taxon>
        <taxon>Bacillati</taxon>
        <taxon>Actinomycetota</taxon>
        <taxon>Actinomycetes</taxon>
        <taxon>Kitasatosporales</taxon>
        <taxon>Streptomycetaceae</taxon>
        <taxon>Streptomyces</taxon>
    </lineage>
</organism>
<reference evidence="3 4" key="1">
    <citation type="submission" date="2020-08" db="EMBL/GenBank/DDBJ databases">
        <title>Sequencing the genomes of 1000 actinobacteria strains.</title>
        <authorList>
            <person name="Klenk H.-P."/>
        </authorList>
    </citation>
    <scope>NUCLEOTIDE SEQUENCE [LARGE SCALE GENOMIC DNA]</scope>
    <source>
        <strain evidence="3 4">DSM 41827</strain>
    </source>
</reference>
<evidence type="ECO:0000313" key="3">
    <source>
        <dbReference type="EMBL" id="MBA9054496.1"/>
    </source>
</evidence>
<dbReference type="AlphaFoldDB" id="A0A7W3RLX6"/>
<protein>
    <submittedName>
        <fullName evidence="3">Uncharacterized protein</fullName>
    </submittedName>
</protein>
<keyword evidence="2" id="KW-0472">Membrane</keyword>
<comment type="caution">
    <text evidence="3">The sequence shown here is derived from an EMBL/GenBank/DDBJ whole genome shotgun (WGS) entry which is preliminary data.</text>
</comment>
<feature type="compositionally biased region" description="Basic and acidic residues" evidence="1">
    <location>
        <begin position="79"/>
        <end position="93"/>
    </location>
</feature>
<name>A0A7W3RLX6_STRMR</name>
<feature type="compositionally biased region" description="Low complexity" evidence="1">
    <location>
        <begin position="34"/>
        <end position="48"/>
    </location>
</feature>
<accession>A0A7W3RLX6</accession>
<feature type="region of interest" description="Disordered" evidence="1">
    <location>
        <begin position="16"/>
        <end position="117"/>
    </location>
</feature>
<evidence type="ECO:0000256" key="2">
    <source>
        <dbReference type="SAM" id="Phobius"/>
    </source>
</evidence>
<feature type="transmembrane region" description="Helical" evidence="2">
    <location>
        <begin position="150"/>
        <end position="171"/>
    </location>
</feature>
<dbReference type="Proteomes" id="UP000577386">
    <property type="component" value="Unassembled WGS sequence"/>
</dbReference>
<keyword evidence="2" id="KW-0812">Transmembrane</keyword>
<evidence type="ECO:0000313" key="4">
    <source>
        <dbReference type="Proteomes" id="UP000577386"/>
    </source>
</evidence>
<keyword evidence="2" id="KW-1133">Transmembrane helix</keyword>
<dbReference type="EMBL" id="JACJIJ010000002">
    <property type="protein sequence ID" value="MBA9054496.1"/>
    <property type="molecule type" value="Genomic_DNA"/>
</dbReference>
<sequence length="395" mass="41504">MSEQKAIEGVIEGVIEEPGAEGVTEGVSEERESAGGAVAGQEQVAGAAGEREQADGVVAEREQAGGAVAGREQAAGAAGEREQADGVVAEREQAGGAVAGREQAAGAAGEREQADGVVAEREQVGGAVAGQEPVPPAPRATRASRPLRGALRWAAALAVFAVFGASTAYGVTRLERTDVPGLGTASDGRWDYPELVRPPLPEGRPAPFASSNKATAHYADLRALVLPAPRGATADRTLAVGHGWVKTGTFLDEYPLKDDRELLGGVFRDRGLRHIAARGWTTPDGTRTRIYLLQFGTGLVAGEVQQEEFAGYDHAPRTLRGAPSTELDGRFPETWQMPNVTHYAYDEPRPYGAEQVRQAYLLAGDVIGLVVQSRKGDASAVPFQQTVALQEELLG</sequence>
<keyword evidence="4" id="KW-1185">Reference proteome</keyword>
<feature type="compositionally biased region" description="Low complexity" evidence="1">
    <location>
        <begin position="64"/>
        <end position="78"/>
    </location>
</feature>
<feature type="compositionally biased region" description="Basic and acidic residues" evidence="1">
    <location>
        <begin position="49"/>
        <end position="63"/>
    </location>
</feature>
<gene>
    <name evidence="3" type="ORF">HDA42_003674</name>
</gene>
<feature type="compositionally biased region" description="Low complexity" evidence="1">
    <location>
        <begin position="94"/>
        <end position="108"/>
    </location>
</feature>
<evidence type="ECO:0000256" key="1">
    <source>
        <dbReference type="SAM" id="MobiDB-lite"/>
    </source>
</evidence>